<dbReference type="InterPro" id="IPR011009">
    <property type="entry name" value="Kinase-like_dom_sf"/>
</dbReference>
<dbReference type="InterPro" id="IPR001245">
    <property type="entry name" value="Ser-Thr/Tyr_kinase_cat_dom"/>
</dbReference>
<feature type="region of interest" description="Disordered" evidence="5">
    <location>
        <begin position="809"/>
        <end position="836"/>
    </location>
</feature>
<name>A0A5C5G0M7_9BASI</name>
<feature type="region of interest" description="Disordered" evidence="5">
    <location>
        <begin position="163"/>
        <end position="263"/>
    </location>
</feature>
<feature type="region of interest" description="Disordered" evidence="5">
    <location>
        <begin position="606"/>
        <end position="691"/>
    </location>
</feature>
<feature type="compositionally biased region" description="Basic residues" evidence="5">
    <location>
        <begin position="752"/>
        <end position="766"/>
    </location>
</feature>
<dbReference type="GO" id="GO:0004674">
    <property type="term" value="F:protein serine/threonine kinase activity"/>
    <property type="evidence" value="ECO:0007669"/>
    <property type="project" value="TreeGrafter"/>
</dbReference>
<keyword evidence="3" id="KW-0418">Kinase</keyword>
<keyword evidence="4" id="KW-0067">ATP-binding</keyword>
<feature type="region of interest" description="Disordered" evidence="5">
    <location>
        <begin position="854"/>
        <end position="879"/>
    </location>
</feature>
<organism evidence="7 8">
    <name type="scientific">Rhodotorula diobovata</name>
    <dbReference type="NCBI Taxonomy" id="5288"/>
    <lineage>
        <taxon>Eukaryota</taxon>
        <taxon>Fungi</taxon>
        <taxon>Dikarya</taxon>
        <taxon>Basidiomycota</taxon>
        <taxon>Pucciniomycotina</taxon>
        <taxon>Microbotryomycetes</taxon>
        <taxon>Sporidiobolales</taxon>
        <taxon>Sporidiobolaceae</taxon>
        <taxon>Rhodotorula</taxon>
    </lineage>
</organism>
<dbReference type="Pfam" id="PF07714">
    <property type="entry name" value="PK_Tyr_Ser-Thr"/>
    <property type="match status" value="1"/>
</dbReference>
<feature type="compositionally biased region" description="Low complexity" evidence="5">
    <location>
        <begin position="1076"/>
        <end position="1095"/>
    </location>
</feature>
<dbReference type="GO" id="GO:0005524">
    <property type="term" value="F:ATP binding"/>
    <property type="evidence" value="ECO:0007669"/>
    <property type="project" value="UniProtKB-KW"/>
</dbReference>
<feature type="region of interest" description="Disordered" evidence="5">
    <location>
        <begin position="737"/>
        <end position="766"/>
    </location>
</feature>
<dbReference type="SUPFAM" id="SSF56112">
    <property type="entry name" value="Protein kinase-like (PK-like)"/>
    <property type="match status" value="1"/>
</dbReference>
<feature type="region of interest" description="Disordered" evidence="5">
    <location>
        <begin position="431"/>
        <end position="479"/>
    </location>
</feature>
<dbReference type="PROSITE" id="PS50011">
    <property type="entry name" value="PROTEIN_KINASE_DOM"/>
    <property type="match status" value="1"/>
</dbReference>
<dbReference type="SMART" id="SM00220">
    <property type="entry name" value="S_TKc"/>
    <property type="match status" value="1"/>
</dbReference>
<reference evidence="7 8" key="1">
    <citation type="submission" date="2019-03" db="EMBL/GenBank/DDBJ databases">
        <title>Rhodosporidium diobovatum UCD-FST 08-225 genome sequencing, assembly, and annotation.</title>
        <authorList>
            <person name="Fakankun I.U."/>
            <person name="Fristensky B."/>
            <person name="Levin D.B."/>
        </authorList>
    </citation>
    <scope>NUCLEOTIDE SEQUENCE [LARGE SCALE GENOMIC DNA]</scope>
    <source>
        <strain evidence="7 8">UCD-FST 08-225</strain>
    </source>
</reference>
<evidence type="ECO:0000259" key="6">
    <source>
        <dbReference type="PROSITE" id="PS50011"/>
    </source>
</evidence>
<feature type="compositionally biased region" description="Low complexity" evidence="5">
    <location>
        <begin position="824"/>
        <end position="836"/>
    </location>
</feature>
<dbReference type="InterPro" id="IPR000719">
    <property type="entry name" value="Prot_kinase_dom"/>
</dbReference>
<dbReference type="PANTHER" id="PTHR43671:SF86">
    <property type="entry name" value="PROTEIN KINASE DOMAIN-CONTAINING PROTEIN"/>
    <property type="match status" value="1"/>
</dbReference>
<evidence type="ECO:0000256" key="4">
    <source>
        <dbReference type="ARBA" id="ARBA00022840"/>
    </source>
</evidence>
<feature type="domain" description="Protein kinase" evidence="6">
    <location>
        <begin position="299"/>
        <end position="1000"/>
    </location>
</feature>
<feature type="region of interest" description="Disordered" evidence="5">
    <location>
        <begin position="1019"/>
        <end position="1233"/>
    </location>
</feature>
<feature type="compositionally biased region" description="Basic and acidic residues" evidence="5">
    <location>
        <begin position="1127"/>
        <end position="1146"/>
    </location>
</feature>
<keyword evidence="2" id="KW-0547">Nucleotide-binding</keyword>
<dbReference type="AlphaFoldDB" id="A0A5C5G0M7"/>
<feature type="compositionally biased region" description="Low complexity" evidence="5">
    <location>
        <begin position="232"/>
        <end position="253"/>
    </location>
</feature>
<dbReference type="InterPro" id="IPR050660">
    <property type="entry name" value="NEK_Ser/Thr_kinase"/>
</dbReference>
<feature type="compositionally biased region" description="Low complexity" evidence="5">
    <location>
        <begin position="1164"/>
        <end position="1181"/>
    </location>
</feature>
<keyword evidence="8" id="KW-1185">Reference proteome</keyword>
<dbReference type="EMBL" id="SOZI01000025">
    <property type="protein sequence ID" value="TNY22465.1"/>
    <property type="molecule type" value="Genomic_DNA"/>
</dbReference>
<feature type="region of interest" description="Disordered" evidence="5">
    <location>
        <begin position="323"/>
        <end position="350"/>
    </location>
</feature>
<evidence type="ECO:0000256" key="3">
    <source>
        <dbReference type="ARBA" id="ARBA00022777"/>
    </source>
</evidence>
<feature type="compositionally biased region" description="Low complexity" evidence="5">
    <location>
        <begin position="1019"/>
        <end position="1068"/>
    </location>
</feature>
<dbReference type="Pfam" id="PF00069">
    <property type="entry name" value="Pkinase"/>
    <property type="match status" value="1"/>
</dbReference>
<feature type="compositionally biased region" description="Basic and acidic residues" evidence="5">
    <location>
        <begin position="499"/>
        <end position="510"/>
    </location>
</feature>
<feature type="compositionally biased region" description="Low complexity" evidence="5">
    <location>
        <begin position="869"/>
        <end position="879"/>
    </location>
</feature>
<evidence type="ECO:0000256" key="5">
    <source>
        <dbReference type="SAM" id="MobiDB-lite"/>
    </source>
</evidence>
<dbReference type="OrthoDB" id="4062651at2759"/>
<keyword evidence="1" id="KW-0808">Transferase</keyword>
<evidence type="ECO:0000313" key="8">
    <source>
        <dbReference type="Proteomes" id="UP000311382"/>
    </source>
</evidence>
<comment type="caution">
    <text evidence="7">The sequence shown here is derived from an EMBL/GenBank/DDBJ whole genome shotgun (WGS) entry which is preliminary data.</text>
</comment>
<evidence type="ECO:0000256" key="1">
    <source>
        <dbReference type="ARBA" id="ARBA00022679"/>
    </source>
</evidence>
<feature type="compositionally biased region" description="Low complexity" evidence="5">
    <location>
        <begin position="613"/>
        <end position="634"/>
    </location>
</feature>
<dbReference type="Gene3D" id="1.10.510.10">
    <property type="entry name" value="Transferase(Phosphotransferase) domain 1"/>
    <property type="match status" value="2"/>
</dbReference>
<protein>
    <submittedName>
        <fullName evidence="7">Proteophosphoglycan 5</fullName>
    </submittedName>
</protein>
<feature type="compositionally biased region" description="Gly residues" evidence="5">
    <location>
        <begin position="511"/>
        <end position="522"/>
    </location>
</feature>
<dbReference type="PANTHER" id="PTHR43671">
    <property type="entry name" value="SERINE/THREONINE-PROTEIN KINASE NEK"/>
    <property type="match status" value="1"/>
</dbReference>
<dbReference type="Proteomes" id="UP000311382">
    <property type="component" value="Unassembled WGS sequence"/>
</dbReference>
<feature type="compositionally biased region" description="Low complexity" evidence="5">
    <location>
        <begin position="673"/>
        <end position="691"/>
    </location>
</feature>
<dbReference type="STRING" id="5288.A0A5C5G0M7"/>
<evidence type="ECO:0000256" key="2">
    <source>
        <dbReference type="ARBA" id="ARBA00022741"/>
    </source>
</evidence>
<evidence type="ECO:0000313" key="7">
    <source>
        <dbReference type="EMBL" id="TNY22465.1"/>
    </source>
</evidence>
<feature type="compositionally biased region" description="Polar residues" evidence="5">
    <location>
        <begin position="115"/>
        <end position="133"/>
    </location>
</feature>
<feature type="compositionally biased region" description="Gly residues" evidence="5">
    <location>
        <begin position="431"/>
        <end position="441"/>
    </location>
</feature>
<gene>
    <name evidence="7" type="ORF">DMC30DRAFT_445292</name>
</gene>
<feature type="region of interest" description="Disordered" evidence="5">
    <location>
        <begin position="1"/>
        <end position="149"/>
    </location>
</feature>
<feature type="compositionally biased region" description="Gly residues" evidence="5">
    <location>
        <begin position="178"/>
        <end position="188"/>
    </location>
</feature>
<feature type="compositionally biased region" description="Low complexity" evidence="5">
    <location>
        <begin position="189"/>
        <end position="199"/>
    </location>
</feature>
<accession>A0A5C5G0M7</accession>
<feature type="compositionally biased region" description="Basic and acidic residues" evidence="5">
    <location>
        <begin position="1210"/>
        <end position="1219"/>
    </location>
</feature>
<feature type="region of interest" description="Disordered" evidence="5">
    <location>
        <begin position="499"/>
        <end position="523"/>
    </location>
</feature>
<proteinExistence type="predicted"/>
<sequence>MAHWAHPPSVDPHPLPPTHHSHSHSLISPTSPPPPTSTRRHARATLGNGYPLGPPATATDGDQGEDALMRTLSPEPLPGPDRDPGGNSGRTPLAPMDADGDDTRMRNLSEEPAPVSTSSNLAPQAALSSTTTPAAVAGSGVGVTRNPSLRARDAFSRLRIGSFGAAPRPALPPNSGGAAAGAGAGGSSVPGSPTSDAGFSSGGSGSRRGSVATAGGAGGGPLHHLPDTRHQSPAASFLSAFSPPSSAGSAGRSPSPPLPLTSHRRAAYAPFVLPPRGDERGYRLCATHDGDDDARGWEYELGRVLGQGGMGLVREAVRRRRGRGRLGARGREGEGEGEGEKDEGHDEDDETRVAVKIIPRRHPHFVSLAALREAMGAGALDRDHATVHLHPAPALAPSPALATPLAGSAGAAGPRRASLRGVALGVDRFGMGAGGGAGGGGDLERSRSTSSPVRPLLGMRGSSMAPLESPAPSPPAVDEALLGTSAPRLEGGYFAAIERERERGRERGGAAREGGGGAGGDADGGEVDLLDLLLQRELSLWRQLSRLVPGPGSDSGAAWRTTRWTGRGGHPHIVALLGTHRTAEFDYVFMPLAEGGTLLEYVTRPETRDRGPSDASSAASASTSSSASTPSSRSPSRRSASRGRTRDGNGNGNGTGPHATRRPRASIPIAGTASSLSPPASSSHAAPARAPQGLALPDAGEAFLQVAEAVRWLHCDAGVVHRDLKLENVVGCWEVRPLGAPPPKHEHERGRSRSKGGAKDRRSKTRRVWKLADFGLAEVMPQQAPGSAAGAGAAVRGVQPLAALARAGSLSRPGGAGGAPAGPAPHHSLAASVGPGAPLSSSAAAAAAAAGPGQGMSSSAFLPSPHQRPPSAALAPGAGASNSPLSALLHPVGSLPYSSPEAMRSPVPIVHPSIDMWALGCVLHALVAARLPIWDEWELRLRVRLVKGEWDVPAELDPDLASDDDEVEERAMALEVLRGCLDVDPAQRWDIRRVCDSAWLQRVRAREAEARSVAAAAFTQQQQQQQQQQQLQQSLSPTSPTATRPPSRGRPPTRGSAASSSYGFSSPSGGPPPAPSAGAREPSSTPASSATGGTKSKSRSRTRLTTRSSSRSSAYAHQLGALGGSESQDRERRERGRSERRARWDEAASGSGTGGGGGRRMRSSSRASGAATEDETAAAVAQGLRRGRSASRTGAGAGAGGRRASATGSRDSREGRDDGSATPTVLETVGEPY</sequence>
<feature type="compositionally biased region" description="Acidic residues" evidence="5">
    <location>
        <begin position="335"/>
        <end position="350"/>
    </location>
</feature>